<evidence type="ECO:0000256" key="8">
    <source>
        <dbReference type="ARBA" id="ARBA00023211"/>
    </source>
</evidence>
<accession>A0A3A4NKR8</accession>
<comment type="caution">
    <text evidence="11">The sequence shown here is derived from an EMBL/GenBank/DDBJ whole genome shotgun (WGS) entry which is preliminary data.</text>
</comment>
<comment type="similarity">
    <text evidence="9">Belongs to the CRISPR-associated exonuclease Cas4 family.</text>
</comment>
<name>A0A3A4NKR8_ABYX5</name>
<reference evidence="11 12" key="1">
    <citation type="journal article" date="2017" name="ISME J.">
        <title>Energy and carbon metabolisms in a deep terrestrial subsurface fluid microbial community.</title>
        <authorList>
            <person name="Momper L."/>
            <person name="Jungbluth S.P."/>
            <person name="Lee M.D."/>
            <person name="Amend J.P."/>
        </authorList>
    </citation>
    <scope>NUCLEOTIDE SEQUENCE [LARGE SCALE GENOMIC DNA]</scope>
    <source>
        <strain evidence="11">SURF_5</strain>
    </source>
</reference>
<keyword evidence="8 9" id="KW-0464">Manganese</keyword>
<protein>
    <recommendedName>
        <fullName evidence="9">CRISPR-associated exonuclease Cas4</fullName>
        <ecNumber evidence="9">3.1.12.1</ecNumber>
    </recommendedName>
</protein>
<keyword evidence="3 9" id="KW-0378">Hydrolase</keyword>
<gene>
    <name evidence="11" type="primary">cas4</name>
    <name evidence="11" type="ORF">C4520_13510</name>
</gene>
<dbReference type="Pfam" id="PF01930">
    <property type="entry name" value="Cas_Cas4"/>
    <property type="match status" value="1"/>
</dbReference>
<evidence type="ECO:0000259" key="10">
    <source>
        <dbReference type="Pfam" id="PF01930"/>
    </source>
</evidence>
<dbReference type="GO" id="GO:0051536">
    <property type="term" value="F:iron-sulfur cluster binding"/>
    <property type="evidence" value="ECO:0007669"/>
    <property type="project" value="UniProtKB-KW"/>
</dbReference>
<dbReference type="NCBIfam" id="TIGR00372">
    <property type="entry name" value="cas4"/>
    <property type="match status" value="1"/>
</dbReference>
<keyword evidence="2 9" id="KW-0479">Metal-binding</keyword>
<keyword evidence="7 9" id="KW-0051">Antiviral defense</keyword>
<sequence length="244" mass="27718">MFTEDDLLPISAIEHLVFCERQCALIHLEQVWSENLFTAEGRILHNKTHSDEATESRGDIRIARGLRLHSLRLGLAGMADVVEFHRVKETQSSGEQMSPAVTLPPAVALPGVNGLWRPFPIEYKRGKLRHEEGFEVQLCAEALCLEEMMHVHVPAGAVFYGKTVRRLDIVFDAGLRSRTEDAAARLHILFRERKTPKARYEKKCDKCSLFSLCMPKTTGLRKDVQHYLRDAMSFGDQAKRKGSY</sequence>
<dbReference type="EMBL" id="QZKU01000093">
    <property type="protein sequence ID" value="RJP19135.1"/>
    <property type="molecule type" value="Genomic_DNA"/>
</dbReference>
<evidence type="ECO:0000256" key="3">
    <source>
        <dbReference type="ARBA" id="ARBA00022801"/>
    </source>
</evidence>
<evidence type="ECO:0000256" key="1">
    <source>
        <dbReference type="ARBA" id="ARBA00022722"/>
    </source>
</evidence>
<evidence type="ECO:0000256" key="7">
    <source>
        <dbReference type="ARBA" id="ARBA00023118"/>
    </source>
</evidence>
<evidence type="ECO:0000256" key="5">
    <source>
        <dbReference type="ARBA" id="ARBA00023004"/>
    </source>
</evidence>
<comment type="function">
    <text evidence="9">CRISPR (clustered regularly interspaced short palindromic repeat) is an adaptive immune system that provides protection against mobile genetic elements (viruses, transposable elements and conjugative plasmids). CRISPR clusters contain sequences complementary to antecedent mobile elements and target invading nucleic acids. CRISPR clusters are transcribed and processed into CRISPR RNA (crRNA).</text>
</comment>
<dbReference type="GO" id="GO:0051607">
    <property type="term" value="P:defense response to virus"/>
    <property type="evidence" value="ECO:0007669"/>
    <property type="project" value="UniProtKB-KW"/>
</dbReference>
<keyword evidence="4 9" id="KW-0269">Exonuclease</keyword>
<evidence type="ECO:0000256" key="4">
    <source>
        <dbReference type="ARBA" id="ARBA00022839"/>
    </source>
</evidence>
<evidence type="ECO:0000256" key="6">
    <source>
        <dbReference type="ARBA" id="ARBA00023014"/>
    </source>
</evidence>
<evidence type="ECO:0000313" key="11">
    <source>
        <dbReference type="EMBL" id="RJP19135.1"/>
    </source>
</evidence>
<organism evidence="11 12">
    <name type="scientific">Abyssobacteria bacterium (strain SURF_5)</name>
    <dbReference type="NCBI Taxonomy" id="2093360"/>
    <lineage>
        <taxon>Bacteria</taxon>
        <taxon>Pseudomonadati</taxon>
        <taxon>Candidatus Hydrogenedentota</taxon>
        <taxon>Candidatus Abyssobacteria</taxon>
    </lineage>
</organism>
<dbReference type="Proteomes" id="UP000265882">
    <property type="component" value="Unassembled WGS sequence"/>
</dbReference>
<dbReference type="InterPro" id="IPR011604">
    <property type="entry name" value="PDDEXK-like_dom_sf"/>
</dbReference>
<comment type="cofactor">
    <cofactor evidence="9">
        <name>Mg(2+)</name>
        <dbReference type="ChEBI" id="CHEBI:18420"/>
    </cofactor>
    <cofactor evidence="9">
        <name>Mn(2+)</name>
        <dbReference type="ChEBI" id="CHEBI:29035"/>
    </cofactor>
    <text evidence="9">Mg(2+) or Mn(2+) required for ssDNA cleavage activity.</text>
</comment>
<dbReference type="GO" id="GO:0046872">
    <property type="term" value="F:metal ion binding"/>
    <property type="evidence" value="ECO:0007669"/>
    <property type="project" value="UniProtKB-KW"/>
</dbReference>
<feature type="domain" description="DUF83" evidence="10">
    <location>
        <begin position="120"/>
        <end position="214"/>
    </location>
</feature>
<proteinExistence type="inferred from homology"/>
<comment type="cofactor">
    <cofactor evidence="9">
        <name>iron-sulfur cluster</name>
        <dbReference type="ChEBI" id="CHEBI:30408"/>
    </cofactor>
</comment>
<evidence type="ECO:0000256" key="9">
    <source>
        <dbReference type="RuleBase" id="RU365022"/>
    </source>
</evidence>
<dbReference type="EC" id="3.1.12.1" evidence="9"/>
<dbReference type="InterPro" id="IPR013343">
    <property type="entry name" value="CRISPR-assoc_prot_Cas4"/>
</dbReference>
<keyword evidence="1 9" id="KW-0540">Nuclease</keyword>
<dbReference type="AlphaFoldDB" id="A0A3A4NKR8"/>
<dbReference type="Gene3D" id="3.90.320.10">
    <property type="match status" value="1"/>
</dbReference>
<evidence type="ECO:0000313" key="12">
    <source>
        <dbReference type="Proteomes" id="UP000265882"/>
    </source>
</evidence>
<keyword evidence="6 9" id="KW-0411">Iron-sulfur</keyword>
<evidence type="ECO:0000256" key="2">
    <source>
        <dbReference type="ARBA" id="ARBA00022723"/>
    </source>
</evidence>
<keyword evidence="5 9" id="KW-0408">Iron</keyword>
<dbReference type="GO" id="GO:0004527">
    <property type="term" value="F:exonuclease activity"/>
    <property type="evidence" value="ECO:0007669"/>
    <property type="project" value="UniProtKB-KW"/>
</dbReference>
<dbReference type="InterPro" id="IPR022765">
    <property type="entry name" value="Dna2/Cas4_DUF83"/>
</dbReference>